<sequence length="450" mass="52237">MHDINDLKYLLKHECAVVLAYSGGLDSSVLLHQLVQLRKQRPDFQLRAVHIHHGLHVSADTWAEHCSQQCAIWGVPYVIEKVHVHSRQRMGVEAEARKARYNALYKTMKKEETLLTAQHQDDQSETVLLALKRGSGPAGLSAMAQTKTHEDYLHIRPFLMKSRSELEAWADYYHLSWITDDSNQDIRYDRNFLRLRVMPLLNKRWPSFSRTVSRSARLCAEQHSVLNEFLEETLNPLMDSSNALYFLPLKVMSAARRSAIFRLWILHHNGCLPSYHVLQKIWTEVACSRLGANPKLQFGQYEVRRFRDRLYYLAVTKPLGACQLIWSSPWLTLSLPDGLGEIRQSLKGITLRYPQANAEVSVRFQAQGEFYVHGRSGKRSLKKLWQEYRIPPWRRQRVPLIFYNDYLVTALSVFVTDYGAPGPGRKTWNISWHQHDTVLPFGKTAIKYEE</sequence>
<dbReference type="SUPFAM" id="SSF52402">
    <property type="entry name" value="Adenine nucleotide alpha hydrolases-like"/>
    <property type="match status" value="1"/>
</dbReference>
<dbReference type="SUPFAM" id="SSF82829">
    <property type="entry name" value="MesJ substrate recognition domain-like"/>
    <property type="match status" value="1"/>
</dbReference>
<dbReference type="EMBL" id="LR217725">
    <property type="protein sequence ID" value="VFP87759.1"/>
    <property type="molecule type" value="Genomic_DNA"/>
</dbReference>
<evidence type="ECO:0000256" key="5">
    <source>
        <dbReference type="ARBA" id="ARBA00022741"/>
    </source>
</evidence>
<dbReference type="GO" id="GO:0032267">
    <property type="term" value="F:tRNA(Ile)-lysidine synthase activity"/>
    <property type="evidence" value="ECO:0007669"/>
    <property type="project" value="UniProtKB-EC"/>
</dbReference>
<evidence type="ECO:0000256" key="3">
    <source>
        <dbReference type="ARBA" id="ARBA00022598"/>
    </source>
</evidence>
<feature type="binding site" evidence="8">
    <location>
        <begin position="22"/>
        <end position="27"/>
    </location>
    <ligand>
        <name>ATP</name>
        <dbReference type="ChEBI" id="CHEBI:30616"/>
    </ligand>
</feature>
<dbReference type="KEGG" id="ehd:ERCIPSTX3056_661"/>
<evidence type="ECO:0000313" key="11">
    <source>
        <dbReference type="Proteomes" id="UP000294462"/>
    </source>
</evidence>
<protein>
    <recommendedName>
        <fullName evidence="8">tRNA(Ile)-lysidine synthase</fullName>
        <ecNumber evidence="8">6.3.4.19</ecNumber>
    </recommendedName>
    <alternativeName>
        <fullName evidence="8">tRNA(Ile)-2-lysyl-cytidine synthase</fullName>
    </alternativeName>
    <alternativeName>
        <fullName evidence="8">tRNA(Ile)-lysidine synthetase</fullName>
    </alternativeName>
</protein>
<dbReference type="Proteomes" id="UP000294462">
    <property type="component" value="Chromosome"/>
</dbReference>
<evidence type="ECO:0000256" key="8">
    <source>
        <dbReference type="HAMAP-Rule" id="MF_01161"/>
    </source>
</evidence>
<feature type="domain" description="Lysidine-tRNA(Ile) synthetase C-terminal" evidence="9">
    <location>
        <begin position="360"/>
        <end position="432"/>
    </location>
</feature>
<keyword evidence="3 8" id="KW-0436">Ligase</keyword>
<dbReference type="InterPro" id="IPR012796">
    <property type="entry name" value="Lysidine-tRNA-synth_C"/>
</dbReference>
<dbReference type="EC" id="6.3.4.19" evidence="8"/>
<evidence type="ECO:0000259" key="9">
    <source>
        <dbReference type="SMART" id="SM00977"/>
    </source>
</evidence>
<dbReference type="GO" id="GO:0006400">
    <property type="term" value="P:tRNA modification"/>
    <property type="evidence" value="ECO:0007669"/>
    <property type="project" value="UniProtKB-UniRule"/>
</dbReference>
<dbReference type="Pfam" id="PF11734">
    <property type="entry name" value="TilS_C"/>
    <property type="match status" value="1"/>
</dbReference>
<dbReference type="InterPro" id="IPR012094">
    <property type="entry name" value="tRNA_Ile_lys_synt"/>
</dbReference>
<reference evidence="10 11" key="1">
    <citation type="submission" date="2019-02" db="EMBL/GenBank/DDBJ databases">
        <authorList>
            <person name="Manzano-Marin A."/>
            <person name="Manzano-Marin A."/>
        </authorList>
    </citation>
    <scope>NUCLEOTIDE SEQUENCE [LARGE SCALE GENOMIC DNA]</scope>
    <source>
        <strain evidence="10 11">ErCipseudotaxifoliae</strain>
    </source>
</reference>
<comment type="catalytic activity">
    <reaction evidence="7 8">
        <text>cytidine(34) in tRNA(Ile2) + L-lysine + ATP = lysidine(34) in tRNA(Ile2) + AMP + diphosphate + H(+)</text>
        <dbReference type="Rhea" id="RHEA:43744"/>
        <dbReference type="Rhea" id="RHEA-COMP:10625"/>
        <dbReference type="Rhea" id="RHEA-COMP:10670"/>
        <dbReference type="ChEBI" id="CHEBI:15378"/>
        <dbReference type="ChEBI" id="CHEBI:30616"/>
        <dbReference type="ChEBI" id="CHEBI:32551"/>
        <dbReference type="ChEBI" id="CHEBI:33019"/>
        <dbReference type="ChEBI" id="CHEBI:82748"/>
        <dbReference type="ChEBI" id="CHEBI:83665"/>
        <dbReference type="ChEBI" id="CHEBI:456215"/>
        <dbReference type="EC" id="6.3.4.19"/>
    </reaction>
</comment>
<dbReference type="Gene3D" id="3.40.50.620">
    <property type="entry name" value="HUPs"/>
    <property type="match status" value="1"/>
</dbReference>
<dbReference type="Pfam" id="PF09179">
    <property type="entry name" value="TilS"/>
    <property type="match status" value="1"/>
</dbReference>
<proteinExistence type="inferred from homology"/>
<dbReference type="PANTHER" id="PTHR43033">
    <property type="entry name" value="TRNA(ILE)-LYSIDINE SYNTHASE-RELATED"/>
    <property type="match status" value="1"/>
</dbReference>
<evidence type="ECO:0000256" key="6">
    <source>
        <dbReference type="ARBA" id="ARBA00022840"/>
    </source>
</evidence>
<dbReference type="InterPro" id="IPR012795">
    <property type="entry name" value="tRNA_Ile_lys_synt_N"/>
</dbReference>
<comment type="similarity">
    <text evidence="8">Belongs to the tRNA(Ile)-lysidine synthase family.</text>
</comment>
<dbReference type="PANTHER" id="PTHR43033:SF1">
    <property type="entry name" value="TRNA(ILE)-LYSIDINE SYNTHASE-RELATED"/>
    <property type="match status" value="1"/>
</dbReference>
<dbReference type="HAMAP" id="MF_01161">
    <property type="entry name" value="tRNA_Ile_lys_synt"/>
    <property type="match status" value="1"/>
</dbReference>
<evidence type="ECO:0000256" key="7">
    <source>
        <dbReference type="ARBA" id="ARBA00048539"/>
    </source>
</evidence>
<dbReference type="NCBIfam" id="TIGR02432">
    <property type="entry name" value="lysidine_TilS_N"/>
    <property type="match status" value="1"/>
</dbReference>
<dbReference type="RefSeq" id="WP_072666500.1">
    <property type="nucleotide sequence ID" value="NZ_LR217725.1"/>
</dbReference>
<keyword evidence="6 8" id="KW-0067">ATP-binding</keyword>
<dbReference type="InterPro" id="IPR015262">
    <property type="entry name" value="tRNA_Ile_lys_synt_subst-bd"/>
</dbReference>
<dbReference type="SUPFAM" id="SSF56037">
    <property type="entry name" value="PheT/TilS domain"/>
    <property type="match status" value="1"/>
</dbReference>
<dbReference type="AlphaFoldDB" id="A0A451DM05"/>
<keyword evidence="5 8" id="KW-0547">Nucleotide-binding</keyword>
<gene>
    <name evidence="8 10" type="primary">tilS</name>
    <name evidence="10" type="ORF">ERCIPSTX3056_661</name>
</gene>
<dbReference type="Gene3D" id="1.20.59.20">
    <property type="match status" value="1"/>
</dbReference>
<keyword evidence="4 8" id="KW-0819">tRNA processing</keyword>
<evidence type="ECO:0000256" key="4">
    <source>
        <dbReference type="ARBA" id="ARBA00022694"/>
    </source>
</evidence>
<dbReference type="OrthoDB" id="9807403at2"/>
<comment type="function">
    <text evidence="8">Ligates lysine onto the cytidine present at position 34 of the AUA codon-specific tRNA(Ile) that contains the anticodon CAU, in an ATP-dependent manner. Cytidine is converted to lysidine, thus changing the amino acid specificity of the tRNA from methionine to isoleucine.</text>
</comment>
<comment type="subcellular location">
    <subcellularLocation>
        <location evidence="1 8">Cytoplasm</location>
    </subcellularLocation>
</comment>
<keyword evidence="2 8" id="KW-0963">Cytoplasm</keyword>
<dbReference type="InterPro" id="IPR011063">
    <property type="entry name" value="TilS/TtcA_N"/>
</dbReference>
<name>A0A451DM05_9GAMM</name>
<dbReference type="GO" id="GO:0005737">
    <property type="term" value="C:cytoplasm"/>
    <property type="evidence" value="ECO:0007669"/>
    <property type="project" value="UniProtKB-SubCell"/>
</dbReference>
<evidence type="ECO:0000256" key="1">
    <source>
        <dbReference type="ARBA" id="ARBA00004496"/>
    </source>
</evidence>
<keyword evidence="11" id="KW-1185">Reference proteome</keyword>
<organism evidence="10 11">
    <name type="scientific">Candidatus Erwinia haradaeae</name>
    <dbReference type="NCBI Taxonomy" id="1922217"/>
    <lineage>
        <taxon>Bacteria</taxon>
        <taxon>Pseudomonadati</taxon>
        <taxon>Pseudomonadota</taxon>
        <taxon>Gammaproteobacteria</taxon>
        <taxon>Enterobacterales</taxon>
        <taxon>Erwiniaceae</taxon>
        <taxon>Erwinia</taxon>
    </lineage>
</organism>
<evidence type="ECO:0000313" key="10">
    <source>
        <dbReference type="EMBL" id="VFP87759.1"/>
    </source>
</evidence>
<dbReference type="InterPro" id="IPR014729">
    <property type="entry name" value="Rossmann-like_a/b/a_fold"/>
</dbReference>
<comment type="domain">
    <text evidence="8">The N-terminal region contains the highly conserved SGGXDS motif, predicted to be a P-loop motif involved in ATP binding.</text>
</comment>
<evidence type="ECO:0000256" key="2">
    <source>
        <dbReference type="ARBA" id="ARBA00022490"/>
    </source>
</evidence>
<dbReference type="CDD" id="cd01992">
    <property type="entry name" value="TilS_N"/>
    <property type="match status" value="1"/>
</dbReference>
<dbReference type="GO" id="GO:0005524">
    <property type="term" value="F:ATP binding"/>
    <property type="evidence" value="ECO:0007669"/>
    <property type="project" value="UniProtKB-UniRule"/>
</dbReference>
<dbReference type="Pfam" id="PF01171">
    <property type="entry name" value="ATP_bind_3"/>
    <property type="match status" value="1"/>
</dbReference>
<dbReference type="SMART" id="SM00977">
    <property type="entry name" value="TilS_C"/>
    <property type="match status" value="1"/>
</dbReference>
<dbReference type="NCBIfam" id="TIGR02433">
    <property type="entry name" value="lysidine_TilS_C"/>
    <property type="match status" value="1"/>
</dbReference>
<accession>A0A451DM05</accession>